<reference evidence="1 2" key="1">
    <citation type="submission" date="2020-03" db="EMBL/GenBank/DDBJ databases">
        <title>WGS of actinomycetes isolated from Thailand.</title>
        <authorList>
            <person name="Thawai C."/>
        </authorList>
    </citation>
    <scope>NUCLEOTIDE SEQUENCE [LARGE SCALE GENOMIC DNA]</scope>
    <source>
        <strain evidence="1 2">HSS6-12</strain>
    </source>
</reference>
<proteinExistence type="predicted"/>
<keyword evidence="2" id="KW-1185">Reference proteome</keyword>
<dbReference type="SUPFAM" id="SSF54637">
    <property type="entry name" value="Thioesterase/thiol ester dehydrase-isomerase"/>
    <property type="match status" value="1"/>
</dbReference>
<sequence length="154" mass="16163">MTIDSRLVATAMLEAVPFARTLGFEFVEVAPEADGGVRAVVRLPDSPATHNHVGGPHAGAMFTLGETASGAVVMAAFGHLLDRATPLAVSADIAYRKLAMGPVRATARLGRPAAEVLAELEAGQRPEFPVPVEIATEEGKVTGEMTVVWTLRPH</sequence>
<protein>
    <submittedName>
        <fullName evidence="1">DUF4442 domain-containing protein</fullName>
    </submittedName>
</protein>
<dbReference type="RefSeq" id="WP_167999550.1">
    <property type="nucleotide sequence ID" value="NZ_JAATEO010000003.1"/>
</dbReference>
<dbReference type="Proteomes" id="UP000783871">
    <property type="component" value="Unassembled WGS sequence"/>
</dbReference>
<dbReference type="Gene3D" id="3.10.129.10">
    <property type="entry name" value="Hotdog Thioesterase"/>
    <property type="match status" value="1"/>
</dbReference>
<comment type="caution">
    <text evidence="1">The sequence shown here is derived from an EMBL/GenBank/DDBJ whole genome shotgun (WGS) entry which is preliminary data.</text>
</comment>
<dbReference type="CDD" id="cd03443">
    <property type="entry name" value="PaaI_thioesterase"/>
    <property type="match status" value="1"/>
</dbReference>
<name>A0ABX0Z595_9ACTN</name>
<gene>
    <name evidence="1" type="ORF">HCJ94_03815</name>
</gene>
<organism evidence="1 2">
    <name type="scientific">Micromonospora thermarum</name>
    <dbReference type="NCBI Taxonomy" id="2720024"/>
    <lineage>
        <taxon>Bacteria</taxon>
        <taxon>Bacillati</taxon>
        <taxon>Actinomycetota</taxon>
        <taxon>Actinomycetes</taxon>
        <taxon>Micromonosporales</taxon>
        <taxon>Micromonosporaceae</taxon>
        <taxon>Micromonospora</taxon>
    </lineage>
</organism>
<evidence type="ECO:0000313" key="1">
    <source>
        <dbReference type="EMBL" id="NJP31130.1"/>
    </source>
</evidence>
<dbReference type="InterPro" id="IPR029069">
    <property type="entry name" value="HotDog_dom_sf"/>
</dbReference>
<evidence type="ECO:0000313" key="2">
    <source>
        <dbReference type="Proteomes" id="UP000783871"/>
    </source>
</evidence>
<accession>A0ABX0Z595</accession>
<dbReference type="Pfam" id="PF14539">
    <property type="entry name" value="DUF4442"/>
    <property type="match status" value="1"/>
</dbReference>
<dbReference type="EMBL" id="JAATEO010000003">
    <property type="protein sequence ID" value="NJP31130.1"/>
    <property type="molecule type" value="Genomic_DNA"/>
</dbReference>
<dbReference type="InterPro" id="IPR027961">
    <property type="entry name" value="DUF4442"/>
</dbReference>